<feature type="transmembrane region" description="Helical" evidence="5">
    <location>
        <begin position="29"/>
        <end position="52"/>
    </location>
</feature>
<dbReference type="PANTHER" id="PTHR37422:SF13">
    <property type="entry name" value="LIPOPOLYSACCHARIDE BIOSYNTHESIS PROTEIN PA4999-RELATED"/>
    <property type="match status" value="1"/>
</dbReference>
<keyword evidence="2 5" id="KW-0812">Transmembrane</keyword>
<feature type="transmembrane region" description="Helical" evidence="5">
    <location>
        <begin position="142"/>
        <end position="159"/>
    </location>
</feature>
<organism evidence="7 8">
    <name type="scientific">Roseiflexus castenholzii (strain DSM 13941 / HLO8)</name>
    <dbReference type="NCBI Taxonomy" id="383372"/>
    <lineage>
        <taxon>Bacteria</taxon>
        <taxon>Bacillati</taxon>
        <taxon>Chloroflexota</taxon>
        <taxon>Chloroflexia</taxon>
        <taxon>Chloroflexales</taxon>
        <taxon>Roseiflexineae</taxon>
        <taxon>Roseiflexaceae</taxon>
        <taxon>Roseiflexus</taxon>
    </lineage>
</organism>
<evidence type="ECO:0000256" key="5">
    <source>
        <dbReference type="SAM" id="Phobius"/>
    </source>
</evidence>
<gene>
    <name evidence="7" type="ordered locus">Rcas_0465</name>
</gene>
<name>A7NGK6_ROSCS</name>
<feature type="transmembrane region" description="Helical" evidence="5">
    <location>
        <begin position="171"/>
        <end position="193"/>
    </location>
</feature>
<dbReference type="EMBL" id="CP000804">
    <property type="protein sequence ID" value="ABU56596.1"/>
    <property type="molecule type" value="Genomic_DNA"/>
</dbReference>
<dbReference type="eggNOG" id="COG3307">
    <property type="taxonomic scope" value="Bacteria"/>
</dbReference>
<keyword evidence="3 5" id="KW-1133">Transmembrane helix</keyword>
<evidence type="ECO:0000256" key="3">
    <source>
        <dbReference type="ARBA" id="ARBA00022989"/>
    </source>
</evidence>
<evidence type="ECO:0000259" key="6">
    <source>
        <dbReference type="Pfam" id="PF04932"/>
    </source>
</evidence>
<reference evidence="7 8" key="1">
    <citation type="submission" date="2007-08" db="EMBL/GenBank/DDBJ databases">
        <title>Complete sequence of Roseiflexus castenholzii DSM 13941.</title>
        <authorList>
            <consortium name="US DOE Joint Genome Institute"/>
            <person name="Copeland A."/>
            <person name="Lucas S."/>
            <person name="Lapidus A."/>
            <person name="Barry K."/>
            <person name="Glavina del Rio T."/>
            <person name="Dalin E."/>
            <person name="Tice H."/>
            <person name="Pitluck S."/>
            <person name="Thompson L.S."/>
            <person name="Brettin T."/>
            <person name="Bruce D."/>
            <person name="Detter J.C."/>
            <person name="Han C."/>
            <person name="Tapia R."/>
            <person name="Schmutz J."/>
            <person name="Larimer F."/>
            <person name="Land M."/>
            <person name="Hauser L."/>
            <person name="Kyrpides N."/>
            <person name="Mikhailova N."/>
            <person name="Bryant D.A."/>
            <person name="Hanada S."/>
            <person name="Tsukatani Y."/>
            <person name="Richardson P."/>
        </authorList>
    </citation>
    <scope>NUCLEOTIDE SEQUENCE [LARGE SCALE GENOMIC DNA]</scope>
    <source>
        <strain evidence="8">DSM 13941 / HLO8</strain>
    </source>
</reference>
<feature type="transmembrane region" description="Helical" evidence="5">
    <location>
        <begin position="382"/>
        <end position="403"/>
    </location>
</feature>
<feature type="transmembrane region" description="Helical" evidence="5">
    <location>
        <begin position="205"/>
        <end position="223"/>
    </location>
</feature>
<evidence type="ECO:0000256" key="4">
    <source>
        <dbReference type="ARBA" id="ARBA00023136"/>
    </source>
</evidence>
<keyword evidence="8" id="KW-1185">Reference proteome</keyword>
<evidence type="ECO:0000313" key="7">
    <source>
        <dbReference type="EMBL" id="ABU56596.1"/>
    </source>
</evidence>
<dbReference type="Proteomes" id="UP000000263">
    <property type="component" value="Chromosome"/>
</dbReference>
<dbReference type="KEGG" id="rca:Rcas_0465"/>
<comment type="subcellular location">
    <subcellularLocation>
        <location evidence="1">Membrane</location>
        <topology evidence="1">Multi-pass membrane protein</topology>
    </subcellularLocation>
</comment>
<sequence length="486" mass="54813">MSATFMRTMLNQKRRHLKSSLTARQPLPVFRSFLIVGVLLGIVGLSLAAGYVIGADRKFVALAIFGPLAAIPVFFLVSRHFTYAILSLPIAAMAIPIDIPTGTYTKIPISLVIATMLCGIWITSMAIRNNWRLAPSPINRPMIVFCIACTISLIWGIVWRDPILRMDIFSNFIVVQIASLVTYAVSVGVALLIGNFLWNEGQIKYLIGCFLFFGSLMTIFQILRIDHRILTDRGLWGLWTVIPAYALLITQPGLRLRWRLLLLALIVANLYQTILINLLWKSGWIPTVIAIFAATLIRSRRWFVVLAVAVIVLVYTQQDFFNQMIETELNEGADGRIGMWEINLRVVGEHWLFGTGPAGYAPYYMTYYPYDARSTHNNYLDIIAQFGVVGSIIWLWFAFASTSEGLRLYREAPPGFLKTAALTTVSGWIGAQASMFFGDWILPFAYNQTINGFKYTVYSWFFVGLLISLRQIIERRKATQTVSNSV</sequence>
<dbReference type="GO" id="GO:0016020">
    <property type="term" value="C:membrane"/>
    <property type="evidence" value="ECO:0007669"/>
    <property type="project" value="UniProtKB-SubCell"/>
</dbReference>
<dbReference type="AlphaFoldDB" id="A7NGK6"/>
<evidence type="ECO:0000256" key="1">
    <source>
        <dbReference type="ARBA" id="ARBA00004141"/>
    </source>
</evidence>
<dbReference type="InterPro" id="IPR007016">
    <property type="entry name" value="O-antigen_ligase-rel_domated"/>
</dbReference>
<accession>A7NGK6</accession>
<dbReference type="InterPro" id="IPR051533">
    <property type="entry name" value="WaaL-like"/>
</dbReference>
<dbReference type="HOGENOM" id="CLU_561261_0_0_0"/>
<dbReference type="Pfam" id="PF04932">
    <property type="entry name" value="Wzy_C"/>
    <property type="match status" value="1"/>
</dbReference>
<keyword evidence="4 5" id="KW-0472">Membrane</keyword>
<evidence type="ECO:0000313" key="8">
    <source>
        <dbReference type="Proteomes" id="UP000000263"/>
    </source>
</evidence>
<proteinExistence type="predicted"/>
<feature type="transmembrane region" description="Helical" evidence="5">
    <location>
        <begin position="260"/>
        <end position="280"/>
    </location>
</feature>
<feature type="transmembrane region" description="Helical" evidence="5">
    <location>
        <begin position="235"/>
        <end position="254"/>
    </location>
</feature>
<feature type="transmembrane region" description="Helical" evidence="5">
    <location>
        <begin position="457"/>
        <end position="473"/>
    </location>
</feature>
<feature type="transmembrane region" description="Helical" evidence="5">
    <location>
        <begin position="415"/>
        <end position="437"/>
    </location>
</feature>
<feature type="domain" description="O-antigen ligase-related" evidence="6">
    <location>
        <begin position="280"/>
        <end position="395"/>
    </location>
</feature>
<feature type="transmembrane region" description="Helical" evidence="5">
    <location>
        <begin position="301"/>
        <end position="318"/>
    </location>
</feature>
<dbReference type="STRING" id="383372.Rcas_0465"/>
<feature type="transmembrane region" description="Helical" evidence="5">
    <location>
        <begin position="59"/>
        <end position="77"/>
    </location>
</feature>
<dbReference type="PANTHER" id="PTHR37422">
    <property type="entry name" value="TEICHURONIC ACID BIOSYNTHESIS PROTEIN TUAE"/>
    <property type="match status" value="1"/>
</dbReference>
<protein>
    <submittedName>
        <fullName evidence="7">O-antigen polymerase</fullName>
    </submittedName>
</protein>
<evidence type="ECO:0000256" key="2">
    <source>
        <dbReference type="ARBA" id="ARBA00022692"/>
    </source>
</evidence>
<feature type="transmembrane region" description="Helical" evidence="5">
    <location>
        <begin position="107"/>
        <end position="127"/>
    </location>
</feature>